<dbReference type="EMBL" id="JASBNA010000011">
    <property type="protein sequence ID" value="KAK7688065.1"/>
    <property type="molecule type" value="Genomic_DNA"/>
</dbReference>
<comment type="caution">
    <text evidence="1">The sequence shown here is derived from an EMBL/GenBank/DDBJ whole genome shotgun (WGS) entry which is preliminary data.</text>
</comment>
<dbReference type="Proteomes" id="UP001385951">
    <property type="component" value="Unassembled WGS sequence"/>
</dbReference>
<accession>A0AAW0G3J5</accession>
<protein>
    <submittedName>
        <fullName evidence="1">Uncharacterized protein</fullName>
    </submittedName>
</protein>
<gene>
    <name evidence="1" type="ORF">QCA50_008435</name>
</gene>
<sequence>MDPNATLTSLQLLYDIAETYGLDQKDVEKPSTKPLLSWRRLALPTWIFKSESG</sequence>
<dbReference type="AlphaFoldDB" id="A0AAW0G3J5"/>
<organism evidence="1 2">
    <name type="scientific">Cerrena zonata</name>
    <dbReference type="NCBI Taxonomy" id="2478898"/>
    <lineage>
        <taxon>Eukaryota</taxon>
        <taxon>Fungi</taxon>
        <taxon>Dikarya</taxon>
        <taxon>Basidiomycota</taxon>
        <taxon>Agaricomycotina</taxon>
        <taxon>Agaricomycetes</taxon>
        <taxon>Polyporales</taxon>
        <taxon>Cerrenaceae</taxon>
        <taxon>Cerrena</taxon>
    </lineage>
</organism>
<proteinExistence type="predicted"/>
<evidence type="ECO:0000313" key="1">
    <source>
        <dbReference type="EMBL" id="KAK7688065.1"/>
    </source>
</evidence>
<name>A0AAW0G3J5_9APHY</name>
<evidence type="ECO:0000313" key="2">
    <source>
        <dbReference type="Proteomes" id="UP001385951"/>
    </source>
</evidence>
<reference evidence="1 2" key="1">
    <citation type="submission" date="2022-09" db="EMBL/GenBank/DDBJ databases">
        <authorList>
            <person name="Palmer J.M."/>
        </authorList>
    </citation>
    <scope>NUCLEOTIDE SEQUENCE [LARGE SCALE GENOMIC DNA]</scope>
    <source>
        <strain evidence="1 2">DSM 7382</strain>
    </source>
</reference>
<keyword evidence="2" id="KW-1185">Reference proteome</keyword>